<dbReference type="InterPro" id="IPR007137">
    <property type="entry name" value="DUF348"/>
</dbReference>
<dbReference type="Pfam" id="PF06725">
    <property type="entry name" value="3D"/>
    <property type="match status" value="1"/>
</dbReference>
<evidence type="ECO:0000313" key="4">
    <source>
        <dbReference type="EMBL" id="SYX87007.1"/>
    </source>
</evidence>
<evidence type="ECO:0000259" key="3">
    <source>
        <dbReference type="PROSITE" id="PS51109"/>
    </source>
</evidence>
<dbReference type="EMBL" id="LS992241">
    <property type="protein sequence ID" value="SYX87007.1"/>
    <property type="molecule type" value="Genomic_DNA"/>
</dbReference>
<dbReference type="Gene3D" id="2.20.230.10">
    <property type="entry name" value="Resuscitation-promoting factor rpfb"/>
    <property type="match status" value="1"/>
</dbReference>
<dbReference type="InterPro" id="IPR011098">
    <property type="entry name" value="G5_dom"/>
</dbReference>
<dbReference type="AlphaFoldDB" id="A0A383RIZ8"/>
<keyword evidence="2" id="KW-0472">Membrane</keyword>
<proteinExistence type="predicted"/>
<organism evidence="4 5">
    <name type="scientific">Paenibacillus alvei</name>
    <name type="common">Bacillus alvei</name>
    <dbReference type="NCBI Taxonomy" id="44250"/>
    <lineage>
        <taxon>Bacteria</taxon>
        <taxon>Bacillati</taxon>
        <taxon>Bacillota</taxon>
        <taxon>Bacilli</taxon>
        <taxon>Bacillales</taxon>
        <taxon>Paenibacillaceae</taxon>
        <taxon>Paenibacillus</taxon>
    </lineage>
</organism>
<accession>A0A383RIZ8</accession>
<feature type="transmembrane region" description="Helical" evidence="2">
    <location>
        <begin position="30"/>
        <end position="50"/>
    </location>
</feature>
<keyword evidence="2" id="KW-0812">Transmembrane</keyword>
<keyword evidence="1" id="KW-0732">Signal</keyword>
<dbReference type="PANTHER" id="PTHR39160:SF4">
    <property type="entry name" value="RESUSCITATION-PROMOTING FACTOR RPFB"/>
    <property type="match status" value="1"/>
</dbReference>
<keyword evidence="2" id="KW-1133">Transmembrane helix</keyword>
<evidence type="ECO:0000256" key="1">
    <source>
        <dbReference type="ARBA" id="ARBA00022729"/>
    </source>
</evidence>
<protein>
    <submittedName>
        <fullName evidence="4">3d domain protein</fullName>
    </submittedName>
</protein>
<dbReference type="SUPFAM" id="SSF50685">
    <property type="entry name" value="Barwin-like endoglucanases"/>
    <property type="match status" value="1"/>
</dbReference>
<dbReference type="Pfam" id="PF07501">
    <property type="entry name" value="G5"/>
    <property type="match status" value="1"/>
</dbReference>
<evidence type="ECO:0000256" key="2">
    <source>
        <dbReference type="SAM" id="Phobius"/>
    </source>
</evidence>
<dbReference type="Pfam" id="PF03990">
    <property type="entry name" value="DUF348"/>
    <property type="match status" value="2"/>
</dbReference>
<dbReference type="RefSeq" id="WP_138188757.1">
    <property type="nucleotide sequence ID" value="NZ_LS992241.1"/>
</dbReference>
<evidence type="ECO:0000313" key="5">
    <source>
        <dbReference type="Proteomes" id="UP000304148"/>
    </source>
</evidence>
<feature type="domain" description="G5" evidence="3">
    <location>
        <begin position="165"/>
        <end position="245"/>
    </location>
</feature>
<dbReference type="GO" id="GO:0019867">
    <property type="term" value="C:outer membrane"/>
    <property type="evidence" value="ECO:0007669"/>
    <property type="project" value="InterPro"/>
</dbReference>
<dbReference type="GO" id="GO:0009254">
    <property type="term" value="P:peptidoglycan turnover"/>
    <property type="evidence" value="ECO:0007669"/>
    <property type="project" value="InterPro"/>
</dbReference>
<reference evidence="5" key="1">
    <citation type="submission" date="2018-08" db="EMBL/GenBank/DDBJ databases">
        <authorList>
            <person name="Chevrot R."/>
        </authorList>
    </citation>
    <scope>NUCLEOTIDE SEQUENCE [LARGE SCALE GENOMIC DNA]</scope>
</reference>
<dbReference type="PROSITE" id="PS51109">
    <property type="entry name" value="G5"/>
    <property type="match status" value="1"/>
</dbReference>
<gene>
    <name evidence="4" type="ORF">PBLR_15434</name>
</gene>
<dbReference type="Proteomes" id="UP000304148">
    <property type="component" value="Chromosome"/>
</dbReference>
<dbReference type="Gene3D" id="2.40.40.10">
    <property type="entry name" value="RlpA-like domain"/>
    <property type="match status" value="1"/>
</dbReference>
<dbReference type="GO" id="GO:0004553">
    <property type="term" value="F:hydrolase activity, hydrolyzing O-glycosyl compounds"/>
    <property type="evidence" value="ECO:0007669"/>
    <property type="project" value="InterPro"/>
</dbReference>
<sequence>MGQIVNNETHEPRSSSMSLALRWKHENVRVITVIAAVAIVITLIAVLTWYNVTKKTVAVLVDGQERSVETRLDTLRNVLDEHAIALGAYDVVSKPLDAEIADGDRVIIERALPIQITADGKKETQFTTKKSVHDALTSLQIQVNPEDKVFPSKRASISKDMDIRIVRVSKKMEERKVKVPYQVVKQADATLLKGKTKTVQDGKEGLVVQKVQKTYEDGKLVYSQMVDKSVHTKQVNQVIAYGTKKEPEVAVLSVNAQKDDSDNVSSGDKDFNYKKVLKNFQLTAYTESEGSAGAKTASGAMVSEGRTIAVDPKVIPLGWWVYIEGIGFRRAEDTGGAVKGKIIDVYFDSKKAVSKFGRKKGYTVYVVGPVKPESN</sequence>
<name>A0A383RIZ8_PAEAL</name>
<dbReference type="InterPro" id="IPR036908">
    <property type="entry name" value="RlpA-like_sf"/>
</dbReference>
<dbReference type="InterPro" id="IPR051933">
    <property type="entry name" value="Resuscitation_pf_RpfB"/>
</dbReference>
<dbReference type="InterPro" id="IPR059180">
    <property type="entry name" value="3D_YorM"/>
</dbReference>
<dbReference type="InterPro" id="IPR010611">
    <property type="entry name" value="3D_dom"/>
</dbReference>
<dbReference type="SMART" id="SM01208">
    <property type="entry name" value="G5"/>
    <property type="match status" value="1"/>
</dbReference>
<dbReference type="PANTHER" id="PTHR39160">
    <property type="entry name" value="CELL WALL-BINDING PROTEIN YOCH"/>
    <property type="match status" value="1"/>
</dbReference>
<dbReference type="CDD" id="cd14667">
    <property type="entry name" value="3D_containing_proteins"/>
    <property type="match status" value="1"/>
</dbReference>